<comment type="caution">
    <text evidence="1">The sequence shown here is derived from an EMBL/GenBank/DDBJ whole genome shotgun (WGS) entry which is preliminary data.</text>
</comment>
<name>A0A0F8G863_METMZ</name>
<accession>A0A0F8G863</accession>
<dbReference type="AlphaFoldDB" id="A0A0F8G863"/>
<dbReference type="PATRIC" id="fig|2209.61.peg.3337"/>
<gene>
    <name evidence="1" type="ORF">DU52_15495</name>
</gene>
<evidence type="ECO:0000313" key="1">
    <source>
        <dbReference type="EMBL" id="KKG35343.1"/>
    </source>
</evidence>
<proteinExistence type="predicted"/>
<evidence type="ECO:0000313" key="2">
    <source>
        <dbReference type="Proteomes" id="UP000034399"/>
    </source>
</evidence>
<dbReference type="Proteomes" id="UP000034399">
    <property type="component" value="Unassembled WGS sequence"/>
</dbReference>
<sequence length="127" mass="14846">MEYRYASLLRPLGSWISLDCEYRIEDPQETDIDPFRADWKAHDVLITGYPLPLEEIASLQLTDIAEMQKRKALYDHLFEMTLNVKVERYETMIKDELGDKIRSGKIKNENVLNKMIEKYVNYANGGA</sequence>
<dbReference type="EMBL" id="JJPA01000071">
    <property type="protein sequence ID" value="KKG35343.1"/>
    <property type="molecule type" value="Genomic_DNA"/>
</dbReference>
<organism evidence="1 2">
    <name type="scientific">Methanosarcina mazei</name>
    <name type="common">Methanosarcina frisia</name>
    <dbReference type="NCBI Taxonomy" id="2209"/>
    <lineage>
        <taxon>Archaea</taxon>
        <taxon>Methanobacteriati</taxon>
        <taxon>Methanobacteriota</taxon>
        <taxon>Stenosarchaea group</taxon>
        <taxon>Methanomicrobia</taxon>
        <taxon>Methanosarcinales</taxon>
        <taxon>Methanosarcinaceae</taxon>
        <taxon>Methanosarcina</taxon>
    </lineage>
</organism>
<reference evidence="1 2" key="1">
    <citation type="journal article" date="2015" name="ISME J.">
        <title>Genomic and phenotypic differentiation among Methanosarcina mazei populations from Columbia River sediment.</title>
        <authorList>
            <person name="Youngblut N.D."/>
            <person name="Wirth J.S."/>
            <person name="Henriksen J.R."/>
            <person name="Smith M."/>
            <person name="Simon H."/>
            <person name="Metcalf W.W."/>
            <person name="Whitaker R.J."/>
        </authorList>
    </citation>
    <scope>NUCLEOTIDE SEQUENCE [LARGE SCALE GENOMIC DNA]</scope>
    <source>
        <strain evidence="1 2">3.F.A.1A.1</strain>
    </source>
</reference>
<protein>
    <submittedName>
        <fullName evidence="1">Uncharacterized protein</fullName>
    </submittedName>
</protein>